<feature type="domain" description="NADP-dependent oxidoreductase" evidence="4">
    <location>
        <begin position="25"/>
        <end position="104"/>
    </location>
</feature>
<evidence type="ECO:0000313" key="6">
    <source>
        <dbReference type="Proteomes" id="UP000541610"/>
    </source>
</evidence>
<dbReference type="Gene3D" id="3.20.20.100">
    <property type="entry name" value="NADP-dependent oxidoreductase domain"/>
    <property type="match status" value="1"/>
</dbReference>
<evidence type="ECO:0000313" key="5">
    <source>
        <dbReference type="EMBL" id="KAF4691227.1"/>
    </source>
</evidence>
<dbReference type="Pfam" id="PF00248">
    <property type="entry name" value="Aldo_ket_red"/>
    <property type="match status" value="1"/>
</dbReference>
<dbReference type="AlphaFoldDB" id="A0A7J6P5W1"/>
<sequence length="115" mass="12470">MDNSGTGWGHAGYGICSFEFVDTSVDDIAQACGHRLIDTAQMYENEEEVGQGVAESGVPREDILIVTKVNQLNHGERAMRVSVEESLAKLETGYGDLILIHTPTGGKLVESWCTL</sequence>
<keyword evidence="3" id="KW-0560">Oxidoreductase</keyword>
<proteinExistence type="inferred from homology"/>
<evidence type="ECO:0000256" key="1">
    <source>
        <dbReference type="ARBA" id="ARBA00007905"/>
    </source>
</evidence>
<dbReference type="EMBL" id="JABANP010000082">
    <property type="protein sequence ID" value="KAF4691227.1"/>
    <property type="molecule type" value="Genomic_DNA"/>
</dbReference>
<keyword evidence="2" id="KW-0521">NADP</keyword>
<dbReference type="InterPro" id="IPR023210">
    <property type="entry name" value="NADP_OxRdtase_dom"/>
</dbReference>
<dbReference type="PANTHER" id="PTHR43827">
    <property type="entry name" value="2,5-DIKETO-D-GLUCONIC ACID REDUCTASE"/>
    <property type="match status" value="1"/>
</dbReference>
<evidence type="ECO:0000256" key="2">
    <source>
        <dbReference type="ARBA" id="ARBA00022857"/>
    </source>
</evidence>
<dbReference type="PRINTS" id="PR00069">
    <property type="entry name" value="ALDKETRDTASE"/>
</dbReference>
<evidence type="ECO:0000259" key="4">
    <source>
        <dbReference type="Pfam" id="PF00248"/>
    </source>
</evidence>
<evidence type="ECO:0000256" key="3">
    <source>
        <dbReference type="ARBA" id="ARBA00023002"/>
    </source>
</evidence>
<name>A0A7J6P5W1_PEROL</name>
<accession>A0A7J6P5W1</accession>
<dbReference type="OrthoDB" id="416253at2759"/>
<dbReference type="InterPro" id="IPR036812">
    <property type="entry name" value="NAD(P)_OxRdtase_dom_sf"/>
</dbReference>
<dbReference type="PANTHER" id="PTHR43827:SF3">
    <property type="entry name" value="NADP-DEPENDENT OXIDOREDUCTASE DOMAIN-CONTAINING PROTEIN"/>
    <property type="match status" value="1"/>
</dbReference>
<dbReference type="Proteomes" id="UP000541610">
    <property type="component" value="Unassembled WGS sequence"/>
</dbReference>
<organism evidence="5 6">
    <name type="scientific">Perkinsus olseni</name>
    <name type="common">Perkinsus atlanticus</name>
    <dbReference type="NCBI Taxonomy" id="32597"/>
    <lineage>
        <taxon>Eukaryota</taxon>
        <taxon>Sar</taxon>
        <taxon>Alveolata</taxon>
        <taxon>Perkinsozoa</taxon>
        <taxon>Perkinsea</taxon>
        <taxon>Perkinsida</taxon>
        <taxon>Perkinsidae</taxon>
        <taxon>Perkinsus</taxon>
    </lineage>
</organism>
<protein>
    <recommendedName>
        <fullName evidence="4">NADP-dependent oxidoreductase domain-containing protein</fullName>
    </recommendedName>
</protein>
<reference evidence="5 6" key="1">
    <citation type="submission" date="2020-04" db="EMBL/GenBank/DDBJ databases">
        <title>Perkinsus olseni comparative genomics.</title>
        <authorList>
            <person name="Bogema D.R."/>
        </authorList>
    </citation>
    <scope>NUCLEOTIDE SEQUENCE [LARGE SCALE GENOMIC DNA]</scope>
    <source>
        <strain evidence="5">00978-12</strain>
    </source>
</reference>
<gene>
    <name evidence="5" type="ORF">FOZ60_015904</name>
</gene>
<dbReference type="InterPro" id="IPR020471">
    <property type="entry name" value="AKR"/>
</dbReference>
<comment type="caution">
    <text evidence="5">The sequence shown here is derived from an EMBL/GenBank/DDBJ whole genome shotgun (WGS) entry which is preliminary data.</text>
</comment>
<dbReference type="GO" id="GO:0016616">
    <property type="term" value="F:oxidoreductase activity, acting on the CH-OH group of donors, NAD or NADP as acceptor"/>
    <property type="evidence" value="ECO:0007669"/>
    <property type="project" value="UniProtKB-ARBA"/>
</dbReference>
<comment type="similarity">
    <text evidence="1">Belongs to the aldo/keto reductase family.</text>
</comment>
<dbReference type="SUPFAM" id="SSF51430">
    <property type="entry name" value="NAD(P)-linked oxidoreductase"/>
    <property type="match status" value="1"/>
</dbReference>